<feature type="compositionally biased region" description="Basic and acidic residues" evidence="1">
    <location>
        <begin position="31"/>
        <end position="41"/>
    </location>
</feature>
<dbReference type="EMBL" id="JAWQEG010008686">
    <property type="protein sequence ID" value="KAK3849829.1"/>
    <property type="molecule type" value="Genomic_DNA"/>
</dbReference>
<evidence type="ECO:0000256" key="1">
    <source>
        <dbReference type="SAM" id="MobiDB-lite"/>
    </source>
</evidence>
<protein>
    <submittedName>
        <fullName evidence="2">Uncharacterized protein</fullName>
    </submittedName>
</protein>
<organism evidence="2 3">
    <name type="scientific">Petrolisthes cinctipes</name>
    <name type="common">Flat porcelain crab</name>
    <dbReference type="NCBI Taxonomy" id="88211"/>
    <lineage>
        <taxon>Eukaryota</taxon>
        <taxon>Metazoa</taxon>
        <taxon>Ecdysozoa</taxon>
        <taxon>Arthropoda</taxon>
        <taxon>Crustacea</taxon>
        <taxon>Multicrustacea</taxon>
        <taxon>Malacostraca</taxon>
        <taxon>Eumalacostraca</taxon>
        <taxon>Eucarida</taxon>
        <taxon>Decapoda</taxon>
        <taxon>Pleocyemata</taxon>
        <taxon>Anomura</taxon>
        <taxon>Galatheoidea</taxon>
        <taxon>Porcellanidae</taxon>
        <taxon>Petrolisthes</taxon>
    </lineage>
</organism>
<feature type="region of interest" description="Disordered" evidence="1">
    <location>
        <begin position="1"/>
        <end position="109"/>
    </location>
</feature>
<feature type="compositionally biased region" description="Basic and acidic residues" evidence="1">
    <location>
        <begin position="82"/>
        <end position="96"/>
    </location>
</feature>
<feature type="compositionally biased region" description="Low complexity" evidence="1">
    <location>
        <begin position="1"/>
        <end position="23"/>
    </location>
</feature>
<feature type="compositionally biased region" description="Basic and acidic residues" evidence="1">
    <location>
        <begin position="57"/>
        <end position="73"/>
    </location>
</feature>
<evidence type="ECO:0000313" key="3">
    <source>
        <dbReference type="Proteomes" id="UP001286313"/>
    </source>
</evidence>
<name>A0AAE1BIT4_PETCI</name>
<comment type="caution">
    <text evidence="2">The sequence shown here is derived from an EMBL/GenBank/DDBJ whole genome shotgun (WGS) entry which is preliminary data.</text>
</comment>
<evidence type="ECO:0000313" key="2">
    <source>
        <dbReference type="EMBL" id="KAK3849829.1"/>
    </source>
</evidence>
<dbReference type="AlphaFoldDB" id="A0AAE1BIT4"/>
<accession>A0AAE1BIT4</accession>
<keyword evidence="3" id="KW-1185">Reference proteome</keyword>
<gene>
    <name evidence="2" type="ORF">Pcinc_043437</name>
</gene>
<sequence length="109" mass="12555">MHLTTTTYHTPTTTTTSTMHPTTQYPHHHQSQRETFSRVDSRSWFGISGSADDDAEGEMRVSDEGMIREREEIGMTAKMRVRGRENERGKDERRGAIEFVLQGRGRDKN</sequence>
<proteinExistence type="predicted"/>
<reference evidence="2" key="1">
    <citation type="submission" date="2023-10" db="EMBL/GenBank/DDBJ databases">
        <title>Genome assemblies of two species of porcelain crab, Petrolisthes cinctipes and Petrolisthes manimaculis (Anomura: Porcellanidae).</title>
        <authorList>
            <person name="Angst P."/>
        </authorList>
    </citation>
    <scope>NUCLEOTIDE SEQUENCE</scope>
    <source>
        <strain evidence="2">PB745_01</strain>
        <tissue evidence="2">Gill</tissue>
    </source>
</reference>
<dbReference type="Proteomes" id="UP001286313">
    <property type="component" value="Unassembled WGS sequence"/>
</dbReference>